<dbReference type="Pfam" id="PF20159">
    <property type="entry name" value="YidB"/>
    <property type="match status" value="1"/>
</dbReference>
<protein>
    <submittedName>
        <fullName evidence="1">Uncharacterized protein YidB (DUF937 family)</fullName>
    </submittedName>
</protein>
<name>A0A370R1W3_9GAMM</name>
<keyword evidence="2" id="KW-1185">Reference proteome</keyword>
<sequence length="131" mass="13629">MGLLDQMAGMLGGQAGKLGQYQAILSWLESQGGIQGVLDKFRQGGLAAIVESWISSGANLPISAEQITSVLGSPAIGQLAEKLGMNTQTTSALIAEYLPKMIDGLSPEGEVPAQQDLLSEGLNLLKGKLFS</sequence>
<dbReference type="EMBL" id="QRAP01000002">
    <property type="protein sequence ID" value="RDK95914.1"/>
    <property type="molecule type" value="Genomic_DNA"/>
</dbReference>
<dbReference type="AlphaFoldDB" id="A0A370R1W3"/>
<dbReference type="InterPro" id="IPR045372">
    <property type="entry name" value="YidB"/>
</dbReference>
<gene>
    <name evidence="1" type="ORF">C8D90_102398</name>
</gene>
<accession>A0A370R1W3</accession>
<evidence type="ECO:0000313" key="2">
    <source>
        <dbReference type="Proteomes" id="UP000254848"/>
    </source>
</evidence>
<dbReference type="Gene3D" id="1.10.10.690">
    <property type="entry name" value="YidB-like"/>
    <property type="match status" value="1"/>
</dbReference>
<dbReference type="RefSeq" id="WP_115457644.1">
    <property type="nucleotide sequence ID" value="NZ_QRAP01000002.1"/>
</dbReference>
<comment type="caution">
    <text evidence="1">The sequence shown here is derived from an EMBL/GenBank/DDBJ whole genome shotgun (WGS) entry which is preliminary data.</text>
</comment>
<proteinExistence type="predicted"/>
<dbReference type="OrthoDB" id="5957313at2"/>
<organism evidence="1 2">
    <name type="scientific">Enterobacillus tribolii</name>
    <dbReference type="NCBI Taxonomy" id="1487935"/>
    <lineage>
        <taxon>Bacteria</taxon>
        <taxon>Pseudomonadati</taxon>
        <taxon>Pseudomonadota</taxon>
        <taxon>Gammaproteobacteria</taxon>
        <taxon>Enterobacterales</taxon>
        <taxon>Hafniaceae</taxon>
        <taxon>Enterobacillus</taxon>
    </lineage>
</organism>
<dbReference type="Proteomes" id="UP000254848">
    <property type="component" value="Unassembled WGS sequence"/>
</dbReference>
<evidence type="ECO:0000313" key="1">
    <source>
        <dbReference type="EMBL" id="RDK95914.1"/>
    </source>
</evidence>
<dbReference type="SUPFAM" id="SSF140804">
    <property type="entry name" value="YidB-like"/>
    <property type="match status" value="1"/>
</dbReference>
<reference evidence="1 2" key="1">
    <citation type="submission" date="2018-07" db="EMBL/GenBank/DDBJ databases">
        <title>Genomic Encyclopedia of Type Strains, Phase IV (KMG-IV): sequencing the most valuable type-strain genomes for metagenomic binning, comparative biology and taxonomic classification.</title>
        <authorList>
            <person name="Goeker M."/>
        </authorList>
    </citation>
    <scope>NUCLEOTIDE SEQUENCE [LARGE SCALE GENOMIC DNA]</scope>
    <source>
        <strain evidence="1 2">DSM 103736</strain>
    </source>
</reference>
<dbReference type="InterPro" id="IPR027405">
    <property type="entry name" value="YidB-like"/>
</dbReference>